<protein>
    <recommendedName>
        <fullName evidence="4">Major facilitator superfamily (MFS) profile domain-containing protein</fullName>
    </recommendedName>
</protein>
<evidence type="ECO:0008006" key="4">
    <source>
        <dbReference type="Google" id="ProtNLM"/>
    </source>
</evidence>
<dbReference type="AlphaFoldDB" id="A0A2T6ZNX4"/>
<feature type="transmembrane region" description="Helical" evidence="1">
    <location>
        <begin position="63"/>
        <end position="83"/>
    </location>
</feature>
<proteinExistence type="predicted"/>
<reference evidence="2 3" key="1">
    <citation type="submission" date="2017-04" db="EMBL/GenBank/DDBJ databases">
        <title>Draft genome sequence of Tuber borchii Vittad., a whitish edible truffle.</title>
        <authorList>
            <consortium name="DOE Joint Genome Institute"/>
            <person name="Murat C."/>
            <person name="Kuo A."/>
            <person name="Barry K.W."/>
            <person name="Clum A."/>
            <person name="Dockter R.B."/>
            <person name="Fauchery L."/>
            <person name="Iotti M."/>
            <person name="Kohler A."/>
            <person name="Labutti K."/>
            <person name="Lindquist E.A."/>
            <person name="Lipzen A."/>
            <person name="Ohm R.A."/>
            <person name="Wang M."/>
            <person name="Grigoriev I.V."/>
            <person name="Zambonelli A."/>
            <person name="Martin F.M."/>
        </authorList>
    </citation>
    <scope>NUCLEOTIDE SEQUENCE [LARGE SCALE GENOMIC DNA]</scope>
    <source>
        <strain evidence="2 3">Tbo3840</strain>
    </source>
</reference>
<keyword evidence="3" id="KW-1185">Reference proteome</keyword>
<dbReference type="EMBL" id="NESQ01000160">
    <property type="protein sequence ID" value="PUU77177.1"/>
    <property type="molecule type" value="Genomic_DNA"/>
</dbReference>
<organism evidence="2 3">
    <name type="scientific">Tuber borchii</name>
    <name type="common">White truffle</name>
    <dbReference type="NCBI Taxonomy" id="42251"/>
    <lineage>
        <taxon>Eukaryota</taxon>
        <taxon>Fungi</taxon>
        <taxon>Dikarya</taxon>
        <taxon>Ascomycota</taxon>
        <taxon>Pezizomycotina</taxon>
        <taxon>Pezizomycetes</taxon>
        <taxon>Pezizales</taxon>
        <taxon>Tuberaceae</taxon>
        <taxon>Tuber</taxon>
    </lineage>
</organism>
<dbReference type="OrthoDB" id="194139at2759"/>
<evidence type="ECO:0000313" key="3">
    <source>
        <dbReference type="Proteomes" id="UP000244722"/>
    </source>
</evidence>
<keyword evidence="1" id="KW-0472">Membrane</keyword>
<comment type="caution">
    <text evidence="2">The sequence shown here is derived from an EMBL/GenBank/DDBJ whole genome shotgun (WGS) entry which is preliminary data.</text>
</comment>
<keyword evidence="1" id="KW-1133">Transmembrane helix</keyword>
<accession>A0A2T6ZNX4</accession>
<name>A0A2T6ZNX4_TUBBO</name>
<dbReference type="Proteomes" id="UP000244722">
    <property type="component" value="Unassembled WGS sequence"/>
</dbReference>
<evidence type="ECO:0000256" key="1">
    <source>
        <dbReference type="SAM" id="Phobius"/>
    </source>
</evidence>
<gene>
    <name evidence="2" type="ORF">B9Z19DRAFT_193576</name>
</gene>
<evidence type="ECO:0000313" key="2">
    <source>
        <dbReference type="EMBL" id="PUU77177.1"/>
    </source>
</evidence>
<keyword evidence="1" id="KW-0812">Transmembrane</keyword>
<sequence>MSLGFGFGTVVQSIVTSIVRKDQVARLYSTISAAETAGTLVGQPLLALGLAAGFRLGGLAVGLPWFMCVVFYAIAAFPIWWMMA</sequence>